<comment type="subcellular location">
    <subcellularLocation>
        <location evidence="13">Cell membrane</location>
        <topology evidence="13">Multi-pass membrane protein</topology>
    </subcellularLocation>
    <subcellularLocation>
        <location evidence="1">Membrane</location>
        <topology evidence="1">Multi-pass membrane protein</topology>
    </subcellularLocation>
</comment>
<dbReference type="InterPro" id="IPR003855">
    <property type="entry name" value="K+_transporter"/>
</dbReference>
<dbReference type="PANTHER" id="PTHR30540">
    <property type="entry name" value="OSMOTIC STRESS POTASSIUM TRANSPORTER"/>
    <property type="match status" value="1"/>
</dbReference>
<feature type="transmembrane region" description="Helical" evidence="13">
    <location>
        <begin position="81"/>
        <end position="103"/>
    </location>
</feature>
<evidence type="ECO:0000259" key="16">
    <source>
        <dbReference type="Pfam" id="PF22776"/>
    </source>
</evidence>
<evidence type="ECO:0000256" key="11">
    <source>
        <dbReference type="ARBA" id="ARBA00023065"/>
    </source>
</evidence>
<evidence type="ECO:0000256" key="1">
    <source>
        <dbReference type="ARBA" id="ARBA00004141"/>
    </source>
</evidence>
<dbReference type="InterPro" id="IPR023051">
    <property type="entry name" value="Kup"/>
</dbReference>
<feature type="transmembrane region" description="Helical" evidence="13">
    <location>
        <begin position="456"/>
        <end position="474"/>
    </location>
</feature>
<evidence type="ECO:0000256" key="10">
    <source>
        <dbReference type="ARBA" id="ARBA00022989"/>
    </source>
</evidence>
<evidence type="ECO:0000256" key="13">
    <source>
        <dbReference type="HAMAP-Rule" id="MF_01522"/>
    </source>
</evidence>
<feature type="transmembrane region" description="Helical" evidence="13">
    <location>
        <begin position="431"/>
        <end position="450"/>
    </location>
</feature>
<dbReference type="RefSeq" id="WP_158443417.1">
    <property type="nucleotide sequence ID" value="NZ_JAOAOS010000011.1"/>
</dbReference>
<keyword evidence="3 13" id="KW-0813">Transport</keyword>
<feature type="region of interest" description="Disordered" evidence="14">
    <location>
        <begin position="1"/>
        <end position="31"/>
    </location>
</feature>
<evidence type="ECO:0000313" key="17">
    <source>
        <dbReference type="EMBL" id="MFC5295495.1"/>
    </source>
</evidence>
<evidence type="ECO:0000256" key="8">
    <source>
        <dbReference type="ARBA" id="ARBA00022847"/>
    </source>
</evidence>
<dbReference type="InterPro" id="IPR053951">
    <property type="entry name" value="K_trans_N"/>
</dbReference>
<keyword evidence="10 13" id="KW-1133">Transmembrane helix</keyword>
<feature type="transmembrane region" description="Helical" evidence="13">
    <location>
        <begin position="370"/>
        <end position="390"/>
    </location>
</feature>
<feature type="transmembrane region" description="Helical" evidence="13">
    <location>
        <begin position="278"/>
        <end position="298"/>
    </location>
</feature>
<gene>
    <name evidence="13" type="primary">kup</name>
    <name evidence="17" type="ORF">ACFPK2_21120</name>
</gene>
<evidence type="ECO:0000256" key="4">
    <source>
        <dbReference type="ARBA" id="ARBA00022475"/>
    </source>
</evidence>
<feature type="transmembrane region" description="Helical" evidence="13">
    <location>
        <begin position="135"/>
        <end position="155"/>
    </location>
</feature>
<evidence type="ECO:0000313" key="18">
    <source>
        <dbReference type="Proteomes" id="UP001595976"/>
    </source>
</evidence>
<feature type="transmembrane region" description="Helical" evidence="13">
    <location>
        <begin position="38"/>
        <end position="61"/>
    </location>
</feature>
<dbReference type="Pfam" id="PF02705">
    <property type="entry name" value="K_trans"/>
    <property type="match status" value="1"/>
</dbReference>
<dbReference type="Pfam" id="PF22776">
    <property type="entry name" value="K_trans_C"/>
    <property type="match status" value="1"/>
</dbReference>
<keyword evidence="9 13" id="KW-0630">Potassium</keyword>
<comment type="catalytic activity">
    <reaction evidence="13">
        <text>K(+)(in) + H(+)(in) = K(+)(out) + H(+)(out)</text>
        <dbReference type="Rhea" id="RHEA:28490"/>
        <dbReference type="ChEBI" id="CHEBI:15378"/>
        <dbReference type="ChEBI" id="CHEBI:29103"/>
    </reaction>
</comment>
<evidence type="ECO:0000256" key="5">
    <source>
        <dbReference type="ARBA" id="ARBA00022519"/>
    </source>
</evidence>
<feature type="transmembrane region" description="Helical" evidence="13">
    <location>
        <begin position="175"/>
        <end position="191"/>
    </location>
</feature>
<keyword evidence="7 13" id="KW-0812">Transmembrane</keyword>
<keyword evidence="12 13" id="KW-0472">Membrane</keyword>
<keyword evidence="8 13" id="KW-0769">Symport</keyword>
<dbReference type="PANTHER" id="PTHR30540:SF79">
    <property type="entry name" value="LOW AFFINITY POTASSIUM TRANSPORT SYSTEM PROTEIN KUP"/>
    <property type="match status" value="1"/>
</dbReference>
<dbReference type="InterPro" id="IPR053952">
    <property type="entry name" value="K_trans_C"/>
</dbReference>
<keyword evidence="4 13" id="KW-1003">Cell membrane</keyword>
<sequence length="655" mass="71096">MGHEQPGLSTVRPEDSRFGLDDGHGAAGGHHGPGKQGFAALALGALGVVYGDIGTSPLYALRETILAATGGVENAVVPPTVVIGVLSLILWSLVVVVTLKYVVLLMRADNNGEGGILTLVALAQRALGRNKSRTALLLGMVGAGLFYGDTVITPAISVLSAIEGVKLVTPVLDDYILWLASAILIGLFVMQSHGTHRVATFFGPIMLLWFVTLGCLGIYHIADDPTIFRSINPWYALSFFRDHAGVSLAVLGSVCLAVTGAEALYADMGHFGRGPIRGAWLYVVFPALWLNYLGQGALILSDPSAIDNPFYRLAPQGFLLPFVVLATVATIIASQSVITGAFSLTRQAIQLGLLPRMEIRHTSEQTSGQIYVPRVNLLLLVVVLILVWSFRSSSSLSHAYGISVFGTMVVSSLLASIVIRRHWGWSLPATAAIILPFFLVDVSFFSANMLKLFHGGYVPVLLAMGLTLVMWTWMRGTKILFDKTRKTDVPLLELVAMLSKSPPARVKGMAVFLTSDPETAPASLLHNLKHNKVLHERNVILTVRSADTPRVAEEERVRLARITDDFWRVDMVYGYMESPNVPKGLAMLRKQGFKFDIMSTSFFLSRRSIKPSPQSGMPIWQDNLFISLTKSATDATSFFQIPTGRVVEVGTQVTV</sequence>
<dbReference type="Proteomes" id="UP001595976">
    <property type="component" value="Unassembled WGS sequence"/>
</dbReference>
<keyword evidence="6 13" id="KW-0633">Potassium transport</keyword>
<feature type="transmembrane region" description="Helical" evidence="13">
    <location>
        <begin position="318"/>
        <end position="349"/>
    </location>
</feature>
<keyword evidence="11 13" id="KW-0406">Ion transport</keyword>
<reference evidence="18" key="1">
    <citation type="journal article" date="2019" name="Int. J. Syst. Evol. Microbiol.">
        <title>The Global Catalogue of Microorganisms (GCM) 10K type strain sequencing project: providing services to taxonomists for standard genome sequencing and annotation.</title>
        <authorList>
            <consortium name="The Broad Institute Genomics Platform"/>
            <consortium name="The Broad Institute Genome Sequencing Center for Infectious Disease"/>
            <person name="Wu L."/>
            <person name="Ma J."/>
        </authorList>
    </citation>
    <scope>NUCLEOTIDE SEQUENCE [LARGE SCALE GENOMIC DNA]</scope>
    <source>
        <strain evidence="18">CGMCC 1.15643</strain>
    </source>
</reference>
<evidence type="ECO:0000256" key="2">
    <source>
        <dbReference type="ARBA" id="ARBA00007019"/>
    </source>
</evidence>
<comment type="caution">
    <text evidence="17">The sequence shown here is derived from an EMBL/GenBank/DDBJ whole genome shotgun (WGS) entry which is preliminary data.</text>
</comment>
<protein>
    <recommendedName>
        <fullName evidence="13">Probable potassium transport system protein Kup</fullName>
    </recommendedName>
</protein>
<evidence type="ECO:0000256" key="12">
    <source>
        <dbReference type="ARBA" id="ARBA00023136"/>
    </source>
</evidence>
<organism evidence="17 18">
    <name type="scientific">Bosea minatitlanensis</name>
    <dbReference type="NCBI Taxonomy" id="128782"/>
    <lineage>
        <taxon>Bacteria</taxon>
        <taxon>Pseudomonadati</taxon>
        <taxon>Pseudomonadota</taxon>
        <taxon>Alphaproteobacteria</taxon>
        <taxon>Hyphomicrobiales</taxon>
        <taxon>Boseaceae</taxon>
        <taxon>Bosea</taxon>
    </lineage>
</organism>
<feature type="compositionally biased region" description="Basic and acidic residues" evidence="14">
    <location>
        <begin position="12"/>
        <end position="24"/>
    </location>
</feature>
<comment type="function">
    <text evidence="13">Transport of potassium into the cell. Likely operates as a K(+):H(+) symporter.</text>
</comment>
<keyword evidence="5" id="KW-0997">Cell inner membrane</keyword>
<evidence type="ECO:0000256" key="14">
    <source>
        <dbReference type="SAM" id="MobiDB-lite"/>
    </source>
</evidence>
<keyword evidence="18" id="KW-1185">Reference proteome</keyword>
<evidence type="ECO:0000259" key="15">
    <source>
        <dbReference type="Pfam" id="PF02705"/>
    </source>
</evidence>
<feature type="transmembrane region" description="Helical" evidence="13">
    <location>
        <begin position="198"/>
        <end position="222"/>
    </location>
</feature>
<feature type="domain" description="K+ potassium transporter C-terminal" evidence="16">
    <location>
        <begin position="507"/>
        <end position="654"/>
    </location>
</feature>
<evidence type="ECO:0000256" key="9">
    <source>
        <dbReference type="ARBA" id="ARBA00022958"/>
    </source>
</evidence>
<feature type="transmembrane region" description="Helical" evidence="13">
    <location>
        <begin position="396"/>
        <end position="419"/>
    </location>
</feature>
<proteinExistence type="inferred from homology"/>
<evidence type="ECO:0000256" key="3">
    <source>
        <dbReference type="ARBA" id="ARBA00022448"/>
    </source>
</evidence>
<evidence type="ECO:0000256" key="6">
    <source>
        <dbReference type="ARBA" id="ARBA00022538"/>
    </source>
</evidence>
<accession>A0ABW0FAT5</accession>
<name>A0ABW0FAT5_9HYPH</name>
<comment type="similarity">
    <text evidence="2 13">Belongs to the HAK/KUP transporter (TC 2.A.72) family.</text>
</comment>
<feature type="transmembrane region" description="Helical" evidence="13">
    <location>
        <begin position="244"/>
        <end position="266"/>
    </location>
</feature>
<evidence type="ECO:0000256" key="7">
    <source>
        <dbReference type="ARBA" id="ARBA00022692"/>
    </source>
</evidence>
<dbReference type="EMBL" id="JBHSLI010000011">
    <property type="protein sequence ID" value="MFC5295495.1"/>
    <property type="molecule type" value="Genomic_DNA"/>
</dbReference>
<dbReference type="HAMAP" id="MF_01522">
    <property type="entry name" value="Kup"/>
    <property type="match status" value="1"/>
</dbReference>
<feature type="domain" description="K+ potassium transporter integral membrane" evidence="15">
    <location>
        <begin position="41"/>
        <end position="495"/>
    </location>
</feature>